<evidence type="ECO:0000259" key="5">
    <source>
        <dbReference type="Pfam" id="PF00890"/>
    </source>
</evidence>
<dbReference type="InterPro" id="IPR027477">
    <property type="entry name" value="Succ_DH/fumarate_Rdtase_cat_sf"/>
</dbReference>
<evidence type="ECO:0000256" key="2">
    <source>
        <dbReference type="ARBA" id="ARBA00022630"/>
    </source>
</evidence>
<dbReference type="PANTHER" id="PTHR43400">
    <property type="entry name" value="FUMARATE REDUCTASE"/>
    <property type="match status" value="1"/>
</dbReference>
<keyword evidence="3" id="KW-0274">FAD</keyword>
<dbReference type="InterPro" id="IPR036188">
    <property type="entry name" value="FAD/NAD-bd_sf"/>
</dbReference>
<evidence type="ECO:0000256" key="4">
    <source>
        <dbReference type="ARBA" id="ARBA00023002"/>
    </source>
</evidence>
<organism evidence="6 7">
    <name type="scientific">Mycobacterium colombiense CECT 3035</name>
    <dbReference type="NCBI Taxonomy" id="1041522"/>
    <lineage>
        <taxon>Bacteria</taxon>
        <taxon>Bacillati</taxon>
        <taxon>Actinomycetota</taxon>
        <taxon>Actinomycetes</taxon>
        <taxon>Mycobacteriales</taxon>
        <taxon>Mycobacteriaceae</taxon>
        <taxon>Mycobacterium</taxon>
        <taxon>Mycobacterium avium complex (MAC)</taxon>
    </lineage>
</organism>
<keyword evidence="2" id="KW-0285">Flavoprotein</keyword>
<protein>
    <submittedName>
        <fullName evidence="6">3-ketosteroid-delta-1-dehydrogenase</fullName>
    </submittedName>
</protein>
<dbReference type="eggNOG" id="COG1053">
    <property type="taxonomic scope" value="Bacteria"/>
</dbReference>
<sequence>MTDSDSDFDVVTDCVIVGSGGGSMCAALAAAASGNHALILEKADVVGGSTAMSGGVLWLPDNLVSRRAGVQDSREDALRYFAEVVGSDRPSTSPERIEGFLDAIDPMVAFLEAQGIPFRHCEGYADYYDDRPGGKENGRSIETELFDTAQLGPWQELLRVSETLPAIPMRTAEVAPVALGGRTARSLGVIATVTGRLVSAAVRGRSVRGSGAALQGWMLLAAMRAHVGVWTSTPVVGLVVDDDGAVRGVTASRGGRTISIRARRGVLLNSGGFSHNEAMRRKYGRQPSSTRWTVANPGDTGEVIEDAIRHGAAADLMDEAWWIPTSVLPDGSPLYAVYERSKPHGVLVDGDGRRYVNEAASYMEVGQAMYERNATAPAIPSWWVMDSRHRRRYLWGLAPGGMTPKKWVSEGYMVKADSVDELARRCGIDPTGLVNTIERFNSHAAHGRDPDFHKGERAYDRYYGDPRVQPNPCVGPVDKPPFYAVALYPGDVGTCGGLVTDEHARVLRDDGQPIPGLYATGNCTASVMGRTYPGAGASIGASFVFGWIAANHMCGSSKS</sequence>
<accession>J4TIQ3</accession>
<dbReference type="PANTHER" id="PTHR43400:SF10">
    <property type="entry name" value="3-OXOSTEROID 1-DEHYDROGENASE"/>
    <property type="match status" value="1"/>
</dbReference>
<dbReference type="SUPFAM" id="SSF51905">
    <property type="entry name" value="FAD/NAD(P)-binding domain"/>
    <property type="match status" value="1"/>
</dbReference>
<evidence type="ECO:0000313" key="6">
    <source>
        <dbReference type="EMBL" id="EJO89418.1"/>
    </source>
</evidence>
<dbReference type="EMBL" id="AFVW02000002">
    <property type="protein sequence ID" value="EJO89418.1"/>
    <property type="molecule type" value="Genomic_DNA"/>
</dbReference>
<dbReference type="InterPro" id="IPR050315">
    <property type="entry name" value="FAD-oxidoreductase_2"/>
</dbReference>
<dbReference type="InterPro" id="IPR003953">
    <property type="entry name" value="FAD-dep_OxRdtase_2_FAD-bd"/>
</dbReference>
<reference evidence="6 7" key="1">
    <citation type="journal article" date="2011" name="J. Bacteriol.">
        <title>Genome sequence of the Mycobacterium colombiense type strain, CECT 3035.</title>
        <authorList>
            <person name="Gonzalez-Perez M."/>
            <person name="Murcia M.I."/>
            <person name="Landsman D."/>
            <person name="Jordan I.K."/>
            <person name="Marino-Ramirez L."/>
        </authorList>
    </citation>
    <scope>NUCLEOTIDE SEQUENCE [LARGE SCALE GENOMIC DNA]</scope>
    <source>
        <strain evidence="6 7">CECT 3035</strain>
    </source>
</reference>
<name>J4TIQ3_9MYCO</name>
<keyword evidence="4" id="KW-0560">Oxidoreductase</keyword>
<dbReference type="Proteomes" id="UP000006455">
    <property type="component" value="Unassembled WGS sequence"/>
</dbReference>
<dbReference type="Pfam" id="PF00890">
    <property type="entry name" value="FAD_binding_2"/>
    <property type="match status" value="1"/>
</dbReference>
<evidence type="ECO:0000256" key="3">
    <source>
        <dbReference type="ARBA" id="ARBA00022827"/>
    </source>
</evidence>
<dbReference type="Gene3D" id="3.50.50.60">
    <property type="entry name" value="FAD/NAD(P)-binding domain"/>
    <property type="match status" value="2"/>
</dbReference>
<dbReference type="STRING" id="1041522.GCA_002105755_02181"/>
<evidence type="ECO:0000313" key="7">
    <source>
        <dbReference type="Proteomes" id="UP000006455"/>
    </source>
</evidence>
<dbReference type="Gene3D" id="3.90.700.10">
    <property type="entry name" value="Succinate dehydrogenase/fumarate reductase flavoprotein, catalytic domain"/>
    <property type="match status" value="1"/>
</dbReference>
<gene>
    <name evidence="6" type="ORF">MCOL_V204495</name>
</gene>
<feature type="domain" description="FAD-dependent oxidoreductase 2 FAD-binding" evidence="5">
    <location>
        <begin position="13"/>
        <end position="539"/>
    </location>
</feature>
<dbReference type="GeneID" id="31526322"/>
<dbReference type="GO" id="GO:0008202">
    <property type="term" value="P:steroid metabolic process"/>
    <property type="evidence" value="ECO:0007669"/>
    <property type="project" value="UniProtKB-ARBA"/>
</dbReference>
<dbReference type="AlphaFoldDB" id="J4TIQ3"/>
<comment type="caution">
    <text evidence="6">The sequence shown here is derived from an EMBL/GenBank/DDBJ whole genome shotgun (WGS) entry which is preliminary data.</text>
</comment>
<comment type="cofactor">
    <cofactor evidence="1">
        <name>FAD</name>
        <dbReference type="ChEBI" id="CHEBI:57692"/>
    </cofactor>
</comment>
<dbReference type="SUPFAM" id="SSF56425">
    <property type="entry name" value="Succinate dehydrogenase/fumarate reductase flavoprotein, catalytic domain"/>
    <property type="match status" value="1"/>
</dbReference>
<dbReference type="RefSeq" id="WP_007769931.1">
    <property type="nucleotide sequence ID" value="NZ_AFVW02000002.1"/>
</dbReference>
<dbReference type="GO" id="GO:0033765">
    <property type="term" value="F:steroid dehydrogenase activity, acting on the CH-CH group of donors"/>
    <property type="evidence" value="ECO:0007669"/>
    <property type="project" value="UniProtKB-ARBA"/>
</dbReference>
<proteinExistence type="predicted"/>
<evidence type="ECO:0000256" key="1">
    <source>
        <dbReference type="ARBA" id="ARBA00001974"/>
    </source>
</evidence>